<keyword evidence="2" id="KW-1185">Reference proteome</keyword>
<sequence length="99" mass="9989">MPPAAPAPVYVPVLPPGEAAPSGLQVGAMCAHADMNSTAVATDGSALRCMSVPSAGYEWLPDAGVQQADPAIAGQQARSDCIASHTAAECRWKVDGNAD</sequence>
<comment type="caution">
    <text evidence="1">The sequence shown here is derived from an EMBL/GenBank/DDBJ whole genome shotgun (WGS) entry which is preliminary data.</text>
</comment>
<gene>
    <name evidence="1" type="ORF">EJD98_23680</name>
</gene>
<accession>A0A4Z0HIF8</accession>
<dbReference type="RefSeq" id="WP_135361461.1">
    <property type="nucleotide sequence ID" value="NZ_RWJZ01000014.1"/>
</dbReference>
<evidence type="ECO:0000313" key="2">
    <source>
        <dbReference type="Proteomes" id="UP000297792"/>
    </source>
</evidence>
<dbReference type="EMBL" id="RWKA01000015">
    <property type="protein sequence ID" value="TGB38629.1"/>
    <property type="molecule type" value="Genomic_DNA"/>
</dbReference>
<protein>
    <submittedName>
        <fullName evidence="1">Uncharacterized protein</fullName>
    </submittedName>
</protein>
<dbReference type="Proteomes" id="UP000297792">
    <property type="component" value="Unassembled WGS sequence"/>
</dbReference>
<reference evidence="1 2" key="1">
    <citation type="submission" date="2018-12" db="EMBL/GenBank/DDBJ databases">
        <title>Draft genome sequences of Mycolicibacterium peregrinum isolated from a pig with lymphadenitis and from soil on the same Japanese pig farm.</title>
        <authorList>
            <person name="Komatsu T."/>
            <person name="Ohya K."/>
            <person name="Sawai K."/>
            <person name="Odoi J.O."/>
            <person name="Otsu K."/>
            <person name="Ota A."/>
            <person name="Ito T."/>
            <person name="Kawai M."/>
            <person name="Maruyama F."/>
        </authorList>
    </citation>
    <scope>NUCLEOTIDE SEQUENCE [LARGE SCALE GENOMIC DNA]</scope>
    <source>
        <strain evidence="1 2">138</strain>
    </source>
</reference>
<organism evidence="1 2">
    <name type="scientific">Mycolicibacterium peregrinum</name>
    <name type="common">Mycobacterium peregrinum</name>
    <dbReference type="NCBI Taxonomy" id="43304"/>
    <lineage>
        <taxon>Bacteria</taxon>
        <taxon>Bacillati</taxon>
        <taxon>Actinomycetota</taxon>
        <taxon>Actinomycetes</taxon>
        <taxon>Mycobacteriales</taxon>
        <taxon>Mycobacteriaceae</taxon>
        <taxon>Mycolicibacterium</taxon>
    </lineage>
</organism>
<name>A0A4Z0HIF8_MYCPR</name>
<evidence type="ECO:0000313" key="1">
    <source>
        <dbReference type="EMBL" id="TGB38629.1"/>
    </source>
</evidence>
<proteinExistence type="predicted"/>
<dbReference type="AlphaFoldDB" id="A0A4Z0HIF8"/>